<proteinExistence type="predicted"/>
<dbReference type="KEGG" id="bpip:BPP43_01705"/>
<gene>
    <name evidence="2" type="ORF">BPP43_01705</name>
</gene>
<keyword evidence="1" id="KW-0732">Signal</keyword>
<reference evidence="2 3" key="1">
    <citation type="journal article" date="2013" name="Genome Announc.">
        <title>Complete Genome Sequence of the Porcine Strain Brachyspira pilosicoli P43/6/78(T.).</title>
        <authorList>
            <person name="Lin C."/>
            <person name="den Bakker H.C."/>
            <person name="Suzuki H."/>
            <person name="Lefebure T."/>
            <person name="Ponnala L."/>
            <person name="Sun Q."/>
            <person name="Stanhope M.J."/>
            <person name="Wiedmann M."/>
            <person name="Duhamel G.E."/>
        </authorList>
    </citation>
    <scope>NUCLEOTIDE SEQUENCE [LARGE SCALE GENOMIC DNA]</scope>
    <source>
        <strain evidence="2 3">P43/6/78</strain>
    </source>
</reference>
<evidence type="ECO:0000313" key="2">
    <source>
        <dbReference type="EMBL" id="AGA65677.1"/>
    </source>
</evidence>
<organism evidence="2 3">
    <name type="scientific">Brachyspira pilosicoli P43/6/78</name>
    <dbReference type="NCBI Taxonomy" id="1042417"/>
    <lineage>
        <taxon>Bacteria</taxon>
        <taxon>Pseudomonadati</taxon>
        <taxon>Spirochaetota</taxon>
        <taxon>Spirochaetia</taxon>
        <taxon>Brachyspirales</taxon>
        <taxon>Brachyspiraceae</taxon>
        <taxon>Brachyspira</taxon>
    </lineage>
</organism>
<sequence length="178" mass="20736">MKRNIILFFTIFSTILLAQEDFSVPMTPSKDEQLDIVAKYGSSLSKFDGSPKAYAQLKYCISVLDSRNKKELKEHPAYSNLGDVYMYGAIYLQKEYNEEKIIEMYNKALELRGDPNSYYSLAIIYKNKYDEAVKNNDAAKEVEYGKKVYENFDKFVLLSGSSNVKKYKDILDYFRTYK</sequence>
<keyword evidence="3" id="KW-1185">Reference proteome</keyword>
<name>A0A3B6VW45_BRAPL</name>
<feature type="signal peptide" evidence="1">
    <location>
        <begin position="1"/>
        <end position="18"/>
    </location>
</feature>
<dbReference type="EMBL" id="CP002873">
    <property type="protein sequence ID" value="AGA65677.1"/>
    <property type="molecule type" value="Genomic_DNA"/>
</dbReference>
<evidence type="ECO:0000256" key="1">
    <source>
        <dbReference type="SAM" id="SignalP"/>
    </source>
</evidence>
<dbReference type="RefSeq" id="WP_013243230.1">
    <property type="nucleotide sequence ID" value="NC_019908.1"/>
</dbReference>
<protein>
    <submittedName>
        <fullName evidence="2">TPR domain-containing protein</fullName>
    </submittedName>
</protein>
<feature type="chain" id="PRO_5017438447" evidence="1">
    <location>
        <begin position="19"/>
        <end position="178"/>
    </location>
</feature>
<dbReference type="GeneID" id="56438850"/>
<accession>A0A3B6VW45</accession>
<evidence type="ECO:0000313" key="3">
    <source>
        <dbReference type="Proteomes" id="UP000010793"/>
    </source>
</evidence>
<dbReference type="SUPFAM" id="SSF81901">
    <property type="entry name" value="HCP-like"/>
    <property type="match status" value="1"/>
</dbReference>
<dbReference type="InterPro" id="IPR011990">
    <property type="entry name" value="TPR-like_helical_dom_sf"/>
</dbReference>
<dbReference type="Gene3D" id="1.25.40.10">
    <property type="entry name" value="Tetratricopeptide repeat domain"/>
    <property type="match status" value="1"/>
</dbReference>
<dbReference type="AlphaFoldDB" id="A0A3B6VW45"/>
<dbReference type="Proteomes" id="UP000010793">
    <property type="component" value="Chromosome"/>
</dbReference>